<evidence type="ECO:0000313" key="4">
    <source>
        <dbReference type="EMBL" id="RMB58596.1"/>
    </source>
</evidence>
<reference evidence="4 5" key="1">
    <citation type="submission" date="2018-10" db="EMBL/GenBank/DDBJ databases">
        <title>Dokdonia luteus sp. nov., isolated from sea water.</title>
        <authorList>
            <person name="Zhou L.Y."/>
            <person name="Du Z.J."/>
        </authorList>
    </citation>
    <scope>NUCLEOTIDE SEQUENCE [LARGE SCALE GENOMIC DNA]</scope>
    <source>
        <strain evidence="4 5">SH27</strain>
    </source>
</reference>
<evidence type="ECO:0000313" key="5">
    <source>
        <dbReference type="Proteomes" id="UP000281985"/>
    </source>
</evidence>
<proteinExistence type="predicted"/>
<dbReference type="GO" id="GO:0000155">
    <property type="term" value="F:phosphorelay sensor kinase activity"/>
    <property type="evidence" value="ECO:0007669"/>
    <property type="project" value="InterPro"/>
</dbReference>
<evidence type="ECO:0008006" key="6">
    <source>
        <dbReference type="Google" id="ProtNLM"/>
    </source>
</evidence>
<dbReference type="InterPro" id="IPR011123">
    <property type="entry name" value="Y_Y_Y"/>
</dbReference>
<dbReference type="SUPFAM" id="SSF63829">
    <property type="entry name" value="Calcium-dependent phosphotriesterase"/>
    <property type="match status" value="1"/>
</dbReference>
<dbReference type="InterPro" id="IPR036890">
    <property type="entry name" value="HATPase_C_sf"/>
</dbReference>
<feature type="domain" description="Two component regulator three Y" evidence="3">
    <location>
        <begin position="634"/>
        <end position="681"/>
    </location>
</feature>
<evidence type="ECO:0000259" key="3">
    <source>
        <dbReference type="Pfam" id="PF07495"/>
    </source>
</evidence>
<dbReference type="Pfam" id="PF07495">
    <property type="entry name" value="Y_Y_Y"/>
    <property type="match status" value="1"/>
</dbReference>
<dbReference type="Gene3D" id="2.60.40.10">
    <property type="entry name" value="Immunoglobulins"/>
    <property type="match status" value="1"/>
</dbReference>
<evidence type="ECO:0000256" key="1">
    <source>
        <dbReference type="SAM" id="Phobius"/>
    </source>
</evidence>
<dbReference type="InterPro" id="IPR013783">
    <property type="entry name" value="Ig-like_fold"/>
</dbReference>
<keyword evidence="1" id="KW-1133">Transmembrane helix</keyword>
<dbReference type="PANTHER" id="PTHR34220">
    <property type="entry name" value="SENSOR HISTIDINE KINASE YPDA"/>
    <property type="match status" value="1"/>
</dbReference>
<dbReference type="InterPro" id="IPR010559">
    <property type="entry name" value="Sig_transdc_His_kin_internal"/>
</dbReference>
<dbReference type="EMBL" id="REFV01000008">
    <property type="protein sequence ID" value="RMB58596.1"/>
    <property type="molecule type" value="Genomic_DNA"/>
</dbReference>
<sequence length="964" mass="110481">MLLSTLSVAQEPAIFHLDDKDGLPDVEFYDILEDDKGFIWLAADKGLYRYDGQEFKQFTSPEQRGRSVFYLTLDPSGDLWCTNLAGQFLYVDGDRLQVFADLRSQLNGELANFKFRKDELHVYAIDKLLRIDLKTQKLQETYTGPGNYSEPFLQDEKIFLSSSDGVGVMSDAFEIETLLEIKGVGGKGTKNFFFAYKGEQYHVTRALAGNAIVRVDYDAGTLESIQLPDIILEGAIPHITEHEGALWVFTDQGVHKGIIVNNTFTIDNTYLSKEYVTKFTKDREHSYWFTTLDNGVFIIPNINLKKYKVPRVEKITAIEKLNDSIVLFGSARGHLVQHNIRKNLTEQFIQLEDSITVNDIVYSKAKNLSYLSQWTVSSVLDHNTQELKKTVAYTGTKSLSRINDSVLLNAAYNRASLITIGQDAKIKEDITLNNKRAYTAFHDLKKKDNYVAYIDNLRRYDEFLEPKVVRNGIESILATSIAQTDDLALWAGTYNAGLMKIVDGDVIANYTTKDGLVSNDITLLRSDGDHLWIVTDDGIQYFNVIDNSLRTLKKRNGLLTYRIVDITMFDDSFLFTTEDGYYVVKRTEIFDPLEAPQVYFTNVSIDDKDVPLAEQYNVPFNKNRVQISFHTNGFKSGESIQYEYRLVGFDDDWKMLDSKSGSVEYASLVPKDYFFQVRSRTAPTAPLSQIQEIAISVKLPFWKQSWFLILLYMAGITLSVWLVWRRVRFRESIKNKQLKTLAVEKQITDLKLENLRSQMNPHFIFNALNSIQEYIVLNRKEEASDYLGKFADLIRTYLDHSSKGSITIAEEIESLDMYLELERLRFEDKLEYKIDSTAVDNPEGFRIPTMLVQPYVENAIKHGLLHKKSDRRLTISFAKSLDVENAILCIIEDNGIGRAKAIELKEKRDKIHKAFATKATRERLQLINKNVHKNVGVVFYDLKDTENNPAGTRVVLTIPYKEKR</sequence>
<name>A0A3M0GMT7_9FLAO</name>
<accession>A0A3M0GMT7</accession>
<dbReference type="Gene3D" id="3.30.565.10">
    <property type="entry name" value="Histidine kinase-like ATPase, C-terminal domain"/>
    <property type="match status" value="1"/>
</dbReference>
<comment type="caution">
    <text evidence="4">The sequence shown here is derived from an EMBL/GenBank/DDBJ whole genome shotgun (WGS) entry which is preliminary data.</text>
</comment>
<evidence type="ECO:0000259" key="2">
    <source>
        <dbReference type="Pfam" id="PF06580"/>
    </source>
</evidence>
<protein>
    <recommendedName>
        <fullName evidence="6">Signal transduction histidine kinase internal region domain-containing protein</fullName>
    </recommendedName>
</protein>
<gene>
    <name evidence="4" type="ORF">EAX61_09875</name>
</gene>
<feature type="domain" description="Signal transduction histidine kinase internal region" evidence="2">
    <location>
        <begin position="751"/>
        <end position="830"/>
    </location>
</feature>
<dbReference type="GO" id="GO:0016020">
    <property type="term" value="C:membrane"/>
    <property type="evidence" value="ECO:0007669"/>
    <property type="project" value="InterPro"/>
</dbReference>
<dbReference type="InterPro" id="IPR050640">
    <property type="entry name" value="Bact_2-comp_sensor_kinase"/>
</dbReference>
<dbReference type="Proteomes" id="UP000281985">
    <property type="component" value="Unassembled WGS sequence"/>
</dbReference>
<dbReference type="SUPFAM" id="SSF55874">
    <property type="entry name" value="ATPase domain of HSP90 chaperone/DNA topoisomerase II/histidine kinase"/>
    <property type="match status" value="1"/>
</dbReference>
<dbReference type="Pfam" id="PF06580">
    <property type="entry name" value="His_kinase"/>
    <property type="match status" value="1"/>
</dbReference>
<dbReference type="PANTHER" id="PTHR34220:SF7">
    <property type="entry name" value="SENSOR HISTIDINE KINASE YPDA"/>
    <property type="match status" value="1"/>
</dbReference>
<keyword evidence="5" id="KW-1185">Reference proteome</keyword>
<dbReference type="AlphaFoldDB" id="A0A3M0GMT7"/>
<feature type="transmembrane region" description="Helical" evidence="1">
    <location>
        <begin position="706"/>
        <end position="724"/>
    </location>
</feature>
<keyword evidence="1" id="KW-0472">Membrane</keyword>
<dbReference type="InterPro" id="IPR015943">
    <property type="entry name" value="WD40/YVTN_repeat-like_dom_sf"/>
</dbReference>
<keyword evidence="1" id="KW-0812">Transmembrane</keyword>
<organism evidence="4 5">
    <name type="scientific">Dokdonia sinensis</name>
    <dbReference type="NCBI Taxonomy" id="2479847"/>
    <lineage>
        <taxon>Bacteria</taxon>
        <taxon>Pseudomonadati</taxon>
        <taxon>Bacteroidota</taxon>
        <taxon>Flavobacteriia</taxon>
        <taxon>Flavobacteriales</taxon>
        <taxon>Flavobacteriaceae</taxon>
        <taxon>Dokdonia</taxon>
    </lineage>
</organism>
<dbReference type="Gene3D" id="2.130.10.10">
    <property type="entry name" value="YVTN repeat-like/Quinoprotein amine dehydrogenase"/>
    <property type="match status" value="2"/>
</dbReference>